<reference evidence="1" key="1">
    <citation type="submission" date="2018-05" db="EMBL/GenBank/DDBJ databases">
        <authorList>
            <person name="Lanie J.A."/>
            <person name="Ng W.-L."/>
            <person name="Kazmierczak K.M."/>
            <person name="Andrzejewski T.M."/>
            <person name="Davidsen T.M."/>
            <person name="Wayne K.J."/>
            <person name="Tettelin H."/>
            <person name="Glass J.I."/>
            <person name="Rusch D."/>
            <person name="Podicherti R."/>
            <person name="Tsui H.-C.T."/>
            <person name="Winkler M.E."/>
        </authorList>
    </citation>
    <scope>NUCLEOTIDE SEQUENCE</scope>
</reference>
<accession>A0A382VUR0</accession>
<proteinExistence type="predicted"/>
<dbReference type="InterPro" id="IPR002110">
    <property type="entry name" value="Ankyrin_rpt"/>
</dbReference>
<protein>
    <submittedName>
        <fullName evidence="1">Uncharacterized protein</fullName>
    </submittedName>
</protein>
<dbReference type="Pfam" id="PF12796">
    <property type="entry name" value="Ank_2"/>
    <property type="match status" value="1"/>
</dbReference>
<dbReference type="InterPro" id="IPR036770">
    <property type="entry name" value="Ankyrin_rpt-contain_sf"/>
</dbReference>
<dbReference type="SUPFAM" id="SSF48403">
    <property type="entry name" value="Ankyrin repeat"/>
    <property type="match status" value="1"/>
</dbReference>
<dbReference type="PANTHER" id="PTHR22677">
    <property type="entry name" value="ANKYRIN REPEAT DOMAIN-CONTAINING PROTEIN 60"/>
    <property type="match status" value="1"/>
</dbReference>
<sequence length="238" mass="26250">MKHHLITTIAISSLLATTAFSQGNISLSQTPLHAAAEDGELADVQAELNKGADVNARDSIGRTPLHYATARDHKEIVELLIANDANVNVIGMPGTPLHVAAAAGHKEIIELLIANGADVNKLYHRSQIDFMGHHSFQLESPLSMAILAKQTDIVDTLRKHGGKTPEELPAVRPRLMWNKVGEFSFIADQGKTYEVQDSFDLLNWAVIKTYNGRGTTIQFDDNRDHDPPQIFYRVKVVE</sequence>
<organism evidence="1">
    <name type="scientific">marine metagenome</name>
    <dbReference type="NCBI Taxonomy" id="408172"/>
    <lineage>
        <taxon>unclassified sequences</taxon>
        <taxon>metagenomes</taxon>
        <taxon>ecological metagenomes</taxon>
    </lineage>
</organism>
<dbReference type="PANTHER" id="PTHR22677:SF4">
    <property type="entry name" value="USHER SYNDROME TYPE-1G PROTEIN-LIKE PROTEIN"/>
    <property type="match status" value="1"/>
</dbReference>
<dbReference type="EMBL" id="UINC01154695">
    <property type="protein sequence ID" value="SVD50120.1"/>
    <property type="molecule type" value="Genomic_DNA"/>
</dbReference>
<name>A0A382VUR0_9ZZZZ</name>
<dbReference type="Gene3D" id="1.25.40.20">
    <property type="entry name" value="Ankyrin repeat-containing domain"/>
    <property type="match status" value="1"/>
</dbReference>
<evidence type="ECO:0000313" key="1">
    <source>
        <dbReference type="EMBL" id="SVD50120.1"/>
    </source>
</evidence>
<dbReference type="SMART" id="SM00248">
    <property type="entry name" value="ANK"/>
    <property type="match status" value="4"/>
</dbReference>
<dbReference type="PRINTS" id="PR01415">
    <property type="entry name" value="ANKYRIN"/>
</dbReference>
<dbReference type="InterPro" id="IPR039323">
    <property type="entry name" value="ANKRD_45/46/60"/>
</dbReference>
<dbReference type="PROSITE" id="PS50297">
    <property type="entry name" value="ANK_REP_REGION"/>
    <property type="match status" value="3"/>
</dbReference>
<dbReference type="PROSITE" id="PS50088">
    <property type="entry name" value="ANK_REPEAT"/>
    <property type="match status" value="3"/>
</dbReference>
<dbReference type="AlphaFoldDB" id="A0A382VUR0"/>
<gene>
    <name evidence="1" type="ORF">METZ01_LOCUS402974</name>
</gene>